<organism evidence="1 2">
    <name type="scientific">Dictyobacter kobayashii</name>
    <dbReference type="NCBI Taxonomy" id="2014872"/>
    <lineage>
        <taxon>Bacteria</taxon>
        <taxon>Bacillati</taxon>
        <taxon>Chloroflexota</taxon>
        <taxon>Ktedonobacteria</taxon>
        <taxon>Ktedonobacterales</taxon>
        <taxon>Dictyobacteraceae</taxon>
        <taxon>Dictyobacter</taxon>
    </lineage>
</organism>
<proteinExistence type="predicted"/>
<dbReference type="NCBIfam" id="TIGR03898">
    <property type="entry name" value="lanti_MRSA_kill"/>
    <property type="match status" value="1"/>
</dbReference>
<evidence type="ECO:0008006" key="3">
    <source>
        <dbReference type="Google" id="ProtNLM"/>
    </source>
</evidence>
<comment type="caution">
    <text evidence="1">The sequence shown here is derived from an EMBL/GenBank/DDBJ whole genome shotgun (WGS) entry which is preliminary data.</text>
</comment>
<accession>A0A402ASX6</accession>
<sequence length="83" mass="8803">MAKEPNYEKIFKAWKDPAFRASLSPEEQGELPETPAGFLDLSEEEQDGLVGGTTVVIVCTTVPSLCARGTLCGTCAVFTSGCC</sequence>
<protein>
    <recommendedName>
        <fullName evidence="3">Mersacidin/lichenicidin family type 2 lantibiotic</fullName>
    </recommendedName>
</protein>
<keyword evidence="2" id="KW-1185">Reference proteome</keyword>
<evidence type="ECO:0000313" key="2">
    <source>
        <dbReference type="Proteomes" id="UP000287188"/>
    </source>
</evidence>
<dbReference type="InterPro" id="IPR027635">
    <property type="entry name" value="Lantibiotic2_lead_pep_dom"/>
</dbReference>
<dbReference type="GO" id="GO:0042742">
    <property type="term" value="P:defense response to bacterium"/>
    <property type="evidence" value="ECO:0007669"/>
    <property type="project" value="InterPro"/>
</dbReference>
<dbReference type="OrthoDB" id="3539673at2"/>
<dbReference type="EMBL" id="BIFS01000002">
    <property type="protein sequence ID" value="GCE22204.1"/>
    <property type="molecule type" value="Genomic_DNA"/>
</dbReference>
<reference evidence="2" key="1">
    <citation type="submission" date="2018-12" db="EMBL/GenBank/DDBJ databases">
        <title>Tengunoibacter tsumagoiensis gen. nov., sp. nov., Dictyobacter kobayashii sp. nov., D. alpinus sp. nov., and D. joshuensis sp. nov. and description of Dictyobacteraceae fam. nov. within the order Ktedonobacterales isolated from Tengu-no-mugimeshi.</title>
        <authorList>
            <person name="Wang C.M."/>
            <person name="Zheng Y."/>
            <person name="Sakai Y."/>
            <person name="Toyoda A."/>
            <person name="Minakuchi Y."/>
            <person name="Abe K."/>
            <person name="Yokota A."/>
            <person name="Yabe S."/>
        </authorList>
    </citation>
    <scope>NUCLEOTIDE SEQUENCE [LARGE SCALE GENOMIC DNA]</scope>
    <source>
        <strain evidence="2">Uno11</strain>
    </source>
</reference>
<dbReference type="AlphaFoldDB" id="A0A402ASX6"/>
<evidence type="ECO:0000313" key="1">
    <source>
        <dbReference type="EMBL" id="GCE22204.1"/>
    </source>
</evidence>
<name>A0A402ASX6_9CHLR</name>
<dbReference type="Proteomes" id="UP000287188">
    <property type="component" value="Unassembled WGS sequence"/>
</dbReference>
<dbReference type="RefSeq" id="WP_126554800.1">
    <property type="nucleotide sequence ID" value="NZ_BIFS01000002.1"/>
</dbReference>
<gene>
    <name evidence="1" type="ORF">KDK_60040</name>
</gene>